<accession>G4QE99</accession>
<dbReference type="GO" id="GO:0005737">
    <property type="term" value="C:cytoplasm"/>
    <property type="evidence" value="ECO:0007669"/>
    <property type="project" value="UniProtKB-SubCell"/>
</dbReference>
<evidence type="ECO:0000313" key="4">
    <source>
        <dbReference type="EMBL" id="AEP31373.1"/>
    </source>
</evidence>
<dbReference type="PRINTS" id="PR01438">
    <property type="entry name" value="UNVRSLSTRESS"/>
</dbReference>
<gene>
    <name evidence="4" type="primary">uspA</name>
    <name evidence="4" type="ordered locus">GNIT_3279</name>
</gene>
<protein>
    <recommendedName>
        <fullName evidence="2">Universal stress protein</fullName>
    </recommendedName>
</protein>
<dbReference type="HOGENOM" id="CLU_049301_11_3_6"/>
<name>G4QE99_GLANF</name>
<dbReference type="EMBL" id="CP003060">
    <property type="protein sequence ID" value="AEP31373.1"/>
    <property type="molecule type" value="Genomic_DNA"/>
</dbReference>
<organism evidence="4 5">
    <name type="scientific">Glaciecola nitratireducens (strain JCM 12485 / KCTC 12276 / FR1064)</name>
    <dbReference type="NCBI Taxonomy" id="1085623"/>
    <lineage>
        <taxon>Bacteria</taxon>
        <taxon>Pseudomonadati</taxon>
        <taxon>Pseudomonadota</taxon>
        <taxon>Gammaproteobacteria</taxon>
        <taxon>Alteromonadales</taxon>
        <taxon>Alteromonadaceae</taxon>
        <taxon>Brumicola</taxon>
    </lineage>
</organism>
<dbReference type="RefSeq" id="WP_014110244.1">
    <property type="nucleotide sequence ID" value="NC_016041.1"/>
</dbReference>
<feature type="domain" description="UspA" evidence="3">
    <location>
        <begin position="4"/>
        <end position="139"/>
    </location>
</feature>
<dbReference type="InterPro" id="IPR006015">
    <property type="entry name" value="Universal_stress_UspA"/>
</dbReference>
<comment type="similarity">
    <text evidence="1 2">Belongs to the universal stress protein A family.</text>
</comment>
<dbReference type="STRING" id="1085623.GNIT_3279"/>
<dbReference type="Gene3D" id="3.40.50.620">
    <property type="entry name" value="HUPs"/>
    <property type="match status" value="1"/>
</dbReference>
<evidence type="ECO:0000256" key="1">
    <source>
        <dbReference type="ARBA" id="ARBA00008791"/>
    </source>
</evidence>
<dbReference type="KEGG" id="gni:GNIT_3279"/>
<dbReference type="SUPFAM" id="SSF52402">
    <property type="entry name" value="Adenine nucleotide alpha hydrolases-like"/>
    <property type="match status" value="1"/>
</dbReference>
<evidence type="ECO:0000256" key="2">
    <source>
        <dbReference type="PIRNR" id="PIRNR006276"/>
    </source>
</evidence>
<dbReference type="Pfam" id="PF00582">
    <property type="entry name" value="Usp"/>
    <property type="match status" value="1"/>
</dbReference>
<dbReference type="PIRSF" id="PIRSF006276">
    <property type="entry name" value="UspA"/>
    <property type="match status" value="1"/>
</dbReference>
<dbReference type="InterPro" id="IPR006016">
    <property type="entry name" value="UspA"/>
</dbReference>
<dbReference type="eggNOG" id="COG0589">
    <property type="taxonomic scope" value="Bacteria"/>
</dbReference>
<dbReference type="AlphaFoldDB" id="G4QE99"/>
<dbReference type="OrthoDB" id="9792500at2"/>
<keyword evidence="5" id="KW-1185">Reference proteome</keyword>
<dbReference type="Proteomes" id="UP000009282">
    <property type="component" value="Chromosome"/>
</dbReference>
<evidence type="ECO:0000313" key="5">
    <source>
        <dbReference type="Proteomes" id="UP000009282"/>
    </source>
</evidence>
<dbReference type="InterPro" id="IPR014729">
    <property type="entry name" value="Rossmann-like_a/b/a_fold"/>
</dbReference>
<proteinExistence type="inferred from homology"/>
<sequence>MKAYKCIIAAVDVYAEFDEVLQSALCVADEPSKLHLIFVTLPTSYFQPYISSFGVDYINDIALQARRRLTQIADKFRIPQNNIHTPIGDIAGEICQTANNIKANLIVIGTHASSEYKVLLSSATNTLLHCAKQDVLAVRSDHASGSTLSKALCKKDDIE</sequence>
<comment type="subcellular location">
    <subcellularLocation>
        <location evidence="2">Cytoplasm</location>
    </subcellularLocation>
</comment>
<reference evidence="4 5" key="1">
    <citation type="journal article" date="2011" name="J. Bacteriol.">
        <title>Complete genome sequence of seawater bacterium Glaciecola nitratireducens FR1064T.</title>
        <authorList>
            <person name="Bian F."/>
            <person name="Qin Q.L."/>
            <person name="Xie B.B."/>
            <person name="Shu Y.L."/>
            <person name="Zhang X.Y."/>
            <person name="Yu Y."/>
            <person name="Chen B."/>
            <person name="Chen X.L."/>
            <person name="Zhou B.C."/>
            <person name="Zhang Y.Z."/>
        </authorList>
    </citation>
    <scope>NUCLEOTIDE SEQUENCE [LARGE SCALE GENOMIC DNA]</scope>
    <source>
        <strain evidence="5">JCM 12485 / KCTC 12276 / FR1064</strain>
    </source>
</reference>
<keyword evidence="2" id="KW-0963">Cytoplasm</keyword>
<evidence type="ECO:0000259" key="3">
    <source>
        <dbReference type="Pfam" id="PF00582"/>
    </source>
</evidence>